<evidence type="ECO:0000313" key="1">
    <source>
        <dbReference type="EMBL" id="MEA5456972.1"/>
    </source>
</evidence>
<name>A0ABU5TBR2_9MICC</name>
<gene>
    <name evidence="1" type="ORF">SPF06_19795</name>
</gene>
<reference evidence="1 2" key="1">
    <citation type="submission" date="2023-12" db="EMBL/GenBank/DDBJ databases">
        <title>Sinomonas terricola sp. nov, isolated from litchi orchard soil in Guangdong, PR China.</title>
        <authorList>
            <person name="Jiaxin W."/>
            <person name="Yang Z."/>
            <person name="Honghui Z."/>
        </authorList>
    </citation>
    <scope>NUCLEOTIDE SEQUENCE [LARGE SCALE GENOMIC DNA]</scope>
    <source>
        <strain evidence="1 2">JGH33</strain>
    </source>
</reference>
<evidence type="ECO:0000313" key="2">
    <source>
        <dbReference type="Proteomes" id="UP001304769"/>
    </source>
</evidence>
<sequence length="61" mass="6755">MENSQQRRTFLLGGYVGLNACGTEGFMRRKPAAQTVAYVRVSARHLGVDRSTLYHTEQPAG</sequence>
<accession>A0ABU5TBR2</accession>
<dbReference type="Proteomes" id="UP001304769">
    <property type="component" value="Unassembled WGS sequence"/>
</dbReference>
<proteinExistence type="predicted"/>
<dbReference type="RefSeq" id="WP_323280883.1">
    <property type="nucleotide sequence ID" value="NZ_JAYGGQ010000019.1"/>
</dbReference>
<keyword evidence="2" id="KW-1185">Reference proteome</keyword>
<comment type="caution">
    <text evidence="1">The sequence shown here is derived from an EMBL/GenBank/DDBJ whole genome shotgun (WGS) entry which is preliminary data.</text>
</comment>
<evidence type="ECO:0008006" key="3">
    <source>
        <dbReference type="Google" id="ProtNLM"/>
    </source>
</evidence>
<protein>
    <recommendedName>
        <fullName evidence="3">Transposase</fullName>
    </recommendedName>
</protein>
<organism evidence="1 2">
    <name type="scientific">Sinomonas terricola</name>
    <dbReference type="NCBI Taxonomy" id="3110330"/>
    <lineage>
        <taxon>Bacteria</taxon>
        <taxon>Bacillati</taxon>
        <taxon>Actinomycetota</taxon>
        <taxon>Actinomycetes</taxon>
        <taxon>Micrococcales</taxon>
        <taxon>Micrococcaceae</taxon>
        <taxon>Sinomonas</taxon>
    </lineage>
</organism>
<dbReference type="EMBL" id="JAYGGQ010000019">
    <property type="protein sequence ID" value="MEA5456972.1"/>
    <property type="molecule type" value="Genomic_DNA"/>
</dbReference>